<dbReference type="EMBL" id="BARU01042155">
    <property type="protein sequence ID" value="GAH81786.1"/>
    <property type="molecule type" value="Genomic_DNA"/>
</dbReference>
<organism evidence="1">
    <name type="scientific">marine sediment metagenome</name>
    <dbReference type="NCBI Taxonomy" id="412755"/>
    <lineage>
        <taxon>unclassified sequences</taxon>
        <taxon>metagenomes</taxon>
        <taxon>ecological metagenomes</taxon>
    </lineage>
</organism>
<protein>
    <recommendedName>
        <fullName evidence="2">DUF2341 domain-containing protein</fullName>
    </recommendedName>
</protein>
<feature type="non-terminal residue" evidence="1">
    <location>
        <position position="212"/>
    </location>
</feature>
<feature type="non-terminal residue" evidence="1">
    <location>
        <position position="1"/>
    </location>
</feature>
<sequence>LSEVSLDPWWNGSFLYRKLINITNPNPVDLVNHTVSIEINYSELVNANKMNSSLKDVRIVENDILREYYIKQDFPVAGNATIWFKANCSASTTDYDTFMYYGNDMVEYASTLLSENPAGLIWYEFEESSGSTAVDSLGNYNATYRGGYPTPTTDSQVGARAIQMDGTSDYLSIDSKHYTTVGEISGLTVTCWFKTPETGVEWTYNWAFFDYD</sequence>
<proteinExistence type="predicted"/>
<accession>X1IH80</accession>
<name>X1IH80_9ZZZZ</name>
<dbReference type="SUPFAM" id="SSF49899">
    <property type="entry name" value="Concanavalin A-like lectins/glucanases"/>
    <property type="match status" value="1"/>
</dbReference>
<reference evidence="1" key="1">
    <citation type="journal article" date="2014" name="Front. Microbiol.">
        <title>High frequency of phylogenetically diverse reductive dehalogenase-homologous genes in deep subseafloor sedimentary metagenomes.</title>
        <authorList>
            <person name="Kawai M."/>
            <person name="Futagami T."/>
            <person name="Toyoda A."/>
            <person name="Takaki Y."/>
            <person name="Nishi S."/>
            <person name="Hori S."/>
            <person name="Arai W."/>
            <person name="Tsubouchi T."/>
            <person name="Morono Y."/>
            <person name="Uchiyama I."/>
            <person name="Ito T."/>
            <person name="Fujiyama A."/>
            <person name="Inagaki F."/>
            <person name="Takami H."/>
        </authorList>
    </citation>
    <scope>NUCLEOTIDE SEQUENCE</scope>
    <source>
        <strain evidence="1">Expedition CK06-06</strain>
    </source>
</reference>
<gene>
    <name evidence="1" type="ORF">S03H2_64831</name>
</gene>
<evidence type="ECO:0008006" key="2">
    <source>
        <dbReference type="Google" id="ProtNLM"/>
    </source>
</evidence>
<dbReference type="Gene3D" id="2.60.120.200">
    <property type="match status" value="1"/>
</dbReference>
<dbReference type="InterPro" id="IPR013320">
    <property type="entry name" value="ConA-like_dom_sf"/>
</dbReference>
<evidence type="ECO:0000313" key="1">
    <source>
        <dbReference type="EMBL" id="GAH81786.1"/>
    </source>
</evidence>
<comment type="caution">
    <text evidence="1">The sequence shown here is derived from an EMBL/GenBank/DDBJ whole genome shotgun (WGS) entry which is preliminary data.</text>
</comment>
<dbReference type="AlphaFoldDB" id="X1IH80"/>